<evidence type="ECO:0000256" key="1">
    <source>
        <dbReference type="SAM" id="MobiDB-lite"/>
    </source>
</evidence>
<evidence type="ECO:0000313" key="2">
    <source>
        <dbReference type="EMBL" id="AWB24330.1"/>
    </source>
</evidence>
<gene>
    <name evidence="2" type="ORF">DA075_28515</name>
</gene>
<dbReference type="AlphaFoldDB" id="A0A2R4WS03"/>
<dbReference type="KEGG" id="mee:DA075_28515"/>
<dbReference type="Proteomes" id="UP000244755">
    <property type="component" value="Chromosome 1"/>
</dbReference>
<dbReference type="OrthoDB" id="9988244at2"/>
<proteinExistence type="predicted"/>
<feature type="region of interest" description="Disordered" evidence="1">
    <location>
        <begin position="27"/>
        <end position="52"/>
    </location>
</feature>
<dbReference type="RefSeq" id="WP_099956069.1">
    <property type="nucleotide sequence ID" value="NZ_CP028843.1"/>
</dbReference>
<feature type="compositionally biased region" description="Basic and acidic residues" evidence="1">
    <location>
        <begin position="36"/>
        <end position="46"/>
    </location>
</feature>
<accession>A0A2R4WS03</accession>
<dbReference type="EMBL" id="CP028843">
    <property type="protein sequence ID" value="AWB24330.1"/>
    <property type="molecule type" value="Genomic_DNA"/>
</dbReference>
<keyword evidence="3" id="KW-1185">Reference proteome</keyword>
<name>A0A2R4WS03_9HYPH</name>
<protein>
    <submittedName>
        <fullName evidence="2">Uncharacterized protein</fullName>
    </submittedName>
</protein>
<evidence type="ECO:0000313" key="3">
    <source>
        <dbReference type="Proteomes" id="UP000244755"/>
    </source>
</evidence>
<reference evidence="2 3" key="1">
    <citation type="submission" date="2018-04" db="EMBL/GenBank/DDBJ databases">
        <title>Methylobacterium sp. PR1016A genome.</title>
        <authorList>
            <person name="Park W."/>
        </authorList>
    </citation>
    <scope>NUCLEOTIDE SEQUENCE [LARGE SCALE GENOMIC DNA]</scope>
    <source>
        <strain evidence="2 3">PR1016A</strain>
    </source>
</reference>
<organism evidence="2 3">
    <name type="scientific">Methylobacterium currus</name>
    <dbReference type="NCBI Taxonomy" id="2051553"/>
    <lineage>
        <taxon>Bacteria</taxon>
        <taxon>Pseudomonadati</taxon>
        <taxon>Pseudomonadota</taxon>
        <taxon>Alphaproteobacteria</taxon>
        <taxon>Hyphomicrobiales</taxon>
        <taxon>Methylobacteriaceae</taxon>
        <taxon>Methylobacterium</taxon>
    </lineage>
</organism>
<sequence length="74" mass="7984">MSLWLRQPSRQTSARLDTAARRSAGGLSLGAAARQDAADGRSEAWRGDGAIDDDRQRSQRLAVAKQFDLDGQIG</sequence>